<dbReference type="EMBL" id="LT598481">
    <property type="protein sequence ID" value="SCU89589.1"/>
    <property type="molecule type" value="Genomic_DNA"/>
</dbReference>
<dbReference type="InterPro" id="IPR013883">
    <property type="entry name" value="TF_Iwr1_dom"/>
</dbReference>
<evidence type="ECO:0000256" key="1">
    <source>
        <dbReference type="ARBA" id="ARBA00010218"/>
    </source>
</evidence>
<protein>
    <submittedName>
        <fullName evidence="4">LAME_0E04434g1_1</fullName>
    </submittedName>
</protein>
<dbReference type="InterPro" id="IPR040150">
    <property type="entry name" value="Iwr1"/>
</dbReference>
<sequence length="329" mass="37547">MGILNAPGIIRVKRKREEDSIQALLLQENESAKRGRFVFKLAKTVETGSDVQNQELETPLLKLSNVGNARHFVLEQRKRKHEAQELPVEISEMLNNYLSLAPSKTAEITKLKRPNRRKSGPEVKPESLPSLSYVYDIYYREVVPEDEFVFDPSTIGYIRIVEDSGDLLAEDDDDDRSEVFSDDQDSNEESFYQNDYPEDEDDDRSVLFGSEADLEVRRNEDDGSEESEAEQLEADTIRNHIVASLGDDETDALFERYAEAPDLLKTAGANYFDLDDDDHDDESSELESDDGNDAGNHKRHIFFPSDAEDPMAMHRDKIFGKLENMISKR</sequence>
<dbReference type="AlphaFoldDB" id="A0A1G4JGW4"/>
<name>A0A1G4JGW4_9SACH</name>
<keyword evidence="5" id="KW-1185">Reference proteome</keyword>
<accession>A0A1G4JGW4</accession>
<dbReference type="OrthoDB" id="6255506at2759"/>
<organism evidence="4 5">
    <name type="scientific">Lachancea meyersii CBS 8951</name>
    <dbReference type="NCBI Taxonomy" id="1266667"/>
    <lineage>
        <taxon>Eukaryota</taxon>
        <taxon>Fungi</taxon>
        <taxon>Dikarya</taxon>
        <taxon>Ascomycota</taxon>
        <taxon>Saccharomycotina</taxon>
        <taxon>Saccharomycetes</taxon>
        <taxon>Saccharomycetales</taxon>
        <taxon>Saccharomycetaceae</taxon>
        <taxon>Lachancea</taxon>
    </lineage>
</organism>
<evidence type="ECO:0000313" key="4">
    <source>
        <dbReference type="EMBL" id="SCU89589.1"/>
    </source>
</evidence>
<feature type="compositionally biased region" description="Acidic residues" evidence="2">
    <location>
        <begin position="273"/>
        <end position="292"/>
    </location>
</feature>
<comment type="similarity">
    <text evidence="1">Belongs to the IWR1/SLC7A6OS family.</text>
</comment>
<feature type="compositionally biased region" description="Acidic residues" evidence="2">
    <location>
        <begin position="222"/>
        <end position="233"/>
    </location>
</feature>
<dbReference type="GO" id="GO:0006606">
    <property type="term" value="P:protein import into nucleus"/>
    <property type="evidence" value="ECO:0007669"/>
    <property type="project" value="InterPro"/>
</dbReference>
<dbReference type="Pfam" id="PF08574">
    <property type="entry name" value="Iwr1"/>
    <property type="match status" value="1"/>
</dbReference>
<proteinExistence type="inferred from homology"/>
<evidence type="ECO:0000259" key="3">
    <source>
        <dbReference type="Pfam" id="PF08574"/>
    </source>
</evidence>
<evidence type="ECO:0000256" key="2">
    <source>
        <dbReference type="SAM" id="MobiDB-lite"/>
    </source>
</evidence>
<feature type="region of interest" description="Disordered" evidence="2">
    <location>
        <begin position="166"/>
        <end position="234"/>
    </location>
</feature>
<feature type="region of interest" description="Disordered" evidence="2">
    <location>
        <begin position="270"/>
        <end position="307"/>
    </location>
</feature>
<dbReference type="PANTHER" id="PTHR28063:SF1">
    <property type="entry name" value="RNA POLYMERASE II NUCLEAR LOCALIZATION PROTEIN IWR1"/>
    <property type="match status" value="1"/>
</dbReference>
<evidence type="ECO:0000313" key="5">
    <source>
        <dbReference type="Proteomes" id="UP000191144"/>
    </source>
</evidence>
<feature type="domain" description="Transcription factor Iwr1" evidence="3">
    <location>
        <begin position="132"/>
        <end position="200"/>
    </location>
</feature>
<dbReference type="Proteomes" id="UP000191144">
    <property type="component" value="Chromosome E"/>
</dbReference>
<feature type="compositionally biased region" description="Acidic residues" evidence="2">
    <location>
        <begin position="166"/>
        <end position="188"/>
    </location>
</feature>
<dbReference type="GO" id="GO:0005737">
    <property type="term" value="C:cytoplasm"/>
    <property type="evidence" value="ECO:0007669"/>
    <property type="project" value="TreeGrafter"/>
</dbReference>
<gene>
    <name evidence="4" type="ORF">LAME_0E04434G</name>
</gene>
<reference evidence="5" key="1">
    <citation type="submission" date="2016-03" db="EMBL/GenBank/DDBJ databases">
        <authorList>
            <person name="Devillers Hugo."/>
        </authorList>
    </citation>
    <scope>NUCLEOTIDE SEQUENCE [LARGE SCALE GENOMIC DNA]</scope>
</reference>
<dbReference type="PANTHER" id="PTHR28063">
    <property type="entry name" value="RNA POLYMERASE II NUCLEAR LOCALIZATION PROTEIN IWR1"/>
    <property type="match status" value="1"/>
</dbReference>